<dbReference type="EMBL" id="JBHUHQ010000020">
    <property type="protein sequence ID" value="MFD2045623.1"/>
    <property type="molecule type" value="Genomic_DNA"/>
</dbReference>
<dbReference type="Pfam" id="PF04025">
    <property type="entry name" value="RemA-like"/>
    <property type="match status" value="1"/>
</dbReference>
<dbReference type="InterPro" id="IPR007169">
    <property type="entry name" value="RemA-like"/>
</dbReference>
<name>A0ABW4W2F6_9BACI</name>
<evidence type="ECO:0000313" key="1">
    <source>
        <dbReference type="EMBL" id="MFD2045623.1"/>
    </source>
</evidence>
<keyword evidence="2" id="KW-1185">Reference proteome</keyword>
<sequence>MFIHIGNDNVIRSSDIITIIDQSVVTSSSIMEEMMTERAKDIIGPSEDVKSVVITHNVIYLSTLSVTTLKKRASMIATISKLDDYSDELELE</sequence>
<reference evidence="2" key="1">
    <citation type="journal article" date="2019" name="Int. J. Syst. Evol. Microbiol.">
        <title>The Global Catalogue of Microorganisms (GCM) 10K type strain sequencing project: providing services to taxonomists for standard genome sequencing and annotation.</title>
        <authorList>
            <consortium name="The Broad Institute Genomics Platform"/>
            <consortium name="The Broad Institute Genome Sequencing Center for Infectious Disease"/>
            <person name="Wu L."/>
            <person name="Ma J."/>
        </authorList>
    </citation>
    <scope>NUCLEOTIDE SEQUENCE [LARGE SCALE GENOMIC DNA]</scope>
    <source>
        <strain evidence="2">R28</strain>
    </source>
</reference>
<dbReference type="Proteomes" id="UP001597383">
    <property type="component" value="Unassembled WGS sequence"/>
</dbReference>
<proteinExistence type="predicted"/>
<gene>
    <name evidence="1" type="primary">remB</name>
    <name evidence="1" type="ORF">ACFSJF_15210</name>
</gene>
<comment type="caution">
    <text evidence="1">The sequence shown here is derived from an EMBL/GenBank/DDBJ whole genome shotgun (WGS) entry which is preliminary data.</text>
</comment>
<organism evidence="1 2">
    <name type="scientific">Ornithinibacillus salinisoli</name>
    <dbReference type="NCBI Taxonomy" id="1848459"/>
    <lineage>
        <taxon>Bacteria</taxon>
        <taxon>Bacillati</taxon>
        <taxon>Bacillota</taxon>
        <taxon>Bacilli</taxon>
        <taxon>Bacillales</taxon>
        <taxon>Bacillaceae</taxon>
        <taxon>Ornithinibacillus</taxon>
    </lineage>
</organism>
<protein>
    <submittedName>
        <fullName evidence="1">Extracellular matrix regulator RemB</fullName>
    </submittedName>
</protein>
<evidence type="ECO:0000313" key="2">
    <source>
        <dbReference type="Proteomes" id="UP001597383"/>
    </source>
</evidence>
<dbReference type="NCBIfam" id="NF046065">
    <property type="entry name" value="MtxRegRemB"/>
    <property type="match status" value="1"/>
</dbReference>
<accession>A0ABW4W2F6</accession>
<dbReference type="RefSeq" id="WP_377558268.1">
    <property type="nucleotide sequence ID" value="NZ_JBHUHQ010000020.1"/>
</dbReference>